<dbReference type="STRING" id="1230458.C484_11376"/>
<evidence type="ECO:0000313" key="3">
    <source>
        <dbReference type="Proteomes" id="UP000011648"/>
    </source>
</evidence>
<accession>L9ZXL0</accession>
<dbReference type="RefSeq" id="WP_006826025.1">
    <property type="nucleotide sequence ID" value="NZ_AOIL01000042.1"/>
</dbReference>
<dbReference type="PATRIC" id="fig|1230458.4.peg.2285"/>
<evidence type="ECO:0000313" key="2">
    <source>
        <dbReference type="EMBL" id="ELY90821.1"/>
    </source>
</evidence>
<reference evidence="2 3" key="1">
    <citation type="journal article" date="2014" name="PLoS Genet.">
        <title>Phylogenetically driven sequencing of extremely halophilic archaea reveals strategies for static and dynamic osmo-response.</title>
        <authorList>
            <person name="Becker E.A."/>
            <person name="Seitzer P.M."/>
            <person name="Tritt A."/>
            <person name="Larsen D."/>
            <person name="Krusor M."/>
            <person name="Yao A.I."/>
            <person name="Wu D."/>
            <person name="Madern D."/>
            <person name="Eisen J.A."/>
            <person name="Darling A.E."/>
            <person name="Facciotti M.T."/>
        </authorList>
    </citation>
    <scope>NUCLEOTIDE SEQUENCE [LARGE SCALE GENOMIC DNA]</scope>
    <source>
        <strain evidence="2 3">DSM 12281</strain>
    </source>
</reference>
<feature type="compositionally biased region" description="Polar residues" evidence="1">
    <location>
        <begin position="23"/>
        <end position="32"/>
    </location>
</feature>
<proteinExistence type="predicted"/>
<dbReference type="AlphaFoldDB" id="L9ZXL0"/>
<sequence length="116" mass="12374">MDIRGKVKPLLQFGRVRNQIQSTLRGTAQASGGATEPGQPSVRGPKPTDGRGQENGPDYSGDHEPEAVTNSTAAQSDAAGNLFQCSTCNAVYIDDEKETCPSCNTEVEQVRSTFSR</sequence>
<feature type="region of interest" description="Disordered" evidence="1">
    <location>
        <begin position="23"/>
        <end position="71"/>
    </location>
</feature>
<protein>
    <submittedName>
        <fullName evidence="2">Uncharacterized protein</fullName>
    </submittedName>
</protein>
<name>L9ZXL0_9EURY</name>
<gene>
    <name evidence="2" type="ORF">C484_11376</name>
</gene>
<dbReference type="Proteomes" id="UP000011648">
    <property type="component" value="Unassembled WGS sequence"/>
</dbReference>
<evidence type="ECO:0000256" key="1">
    <source>
        <dbReference type="SAM" id="MobiDB-lite"/>
    </source>
</evidence>
<organism evidence="2 3">
    <name type="scientific">Natrialba taiwanensis DSM 12281</name>
    <dbReference type="NCBI Taxonomy" id="1230458"/>
    <lineage>
        <taxon>Archaea</taxon>
        <taxon>Methanobacteriati</taxon>
        <taxon>Methanobacteriota</taxon>
        <taxon>Stenosarchaea group</taxon>
        <taxon>Halobacteria</taxon>
        <taxon>Halobacteriales</taxon>
        <taxon>Natrialbaceae</taxon>
        <taxon>Natrialba</taxon>
    </lineage>
</organism>
<dbReference type="EMBL" id="AOIL01000042">
    <property type="protein sequence ID" value="ELY90821.1"/>
    <property type="molecule type" value="Genomic_DNA"/>
</dbReference>
<keyword evidence="3" id="KW-1185">Reference proteome</keyword>
<comment type="caution">
    <text evidence="2">The sequence shown here is derived from an EMBL/GenBank/DDBJ whole genome shotgun (WGS) entry which is preliminary data.</text>
</comment>